<dbReference type="eggNOG" id="ENOG502SVWI">
    <property type="taxonomic scope" value="Eukaryota"/>
</dbReference>
<dbReference type="OrthoDB" id="4069694at2759"/>
<dbReference type="InParanoid" id="I2GUW2"/>
<dbReference type="Pfam" id="PF00660">
    <property type="entry name" value="SRP1_TIP1"/>
    <property type="match status" value="1"/>
</dbReference>
<dbReference type="Pfam" id="PF00399">
    <property type="entry name" value="PIR"/>
    <property type="match status" value="1"/>
</dbReference>
<evidence type="ECO:0000313" key="5">
    <source>
        <dbReference type="Proteomes" id="UP000002866"/>
    </source>
</evidence>
<keyword evidence="2 3" id="KW-0732">Signal</keyword>
<gene>
    <name evidence="4" type="primary">TBLA0A01140</name>
    <name evidence="4" type="ORF">TBLA_0A01140</name>
</gene>
<accession>I2GUW2</accession>
<dbReference type="PROSITE" id="PS00929">
    <property type="entry name" value="PIR_REPEAT_1"/>
    <property type="match status" value="1"/>
</dbReference>
<protein>
    <submittedName>
        <fullName evidence="4">Uncharacterized protein</fullName>
    </submittedName>
</protein>
<proteinExistence type="predicted"/>
<feature type="signal peptide" evidence="3">
    <location>
        <begin position="1"/>
        <end position="19"/>
    </location>
</feature>
<dbReference type="OMA" id="MAYTKIA"/>
<evidence type="ECO:0000256" key="3">
    <source>
        <dbReference type="SAM" id="SignalP"/>
    </source>
</evidence>
<evidence type="ECO:0000256" key="2">
    <source>
        <dbReference type="ARBA" id="ARBA00022729"/>
    </source>
</evidence>
<comment type="subcellular location">
    <subcellularLocation>
        <location evidence="1">Cell envelope</location>
    </subcellularLocation>
</comment>
<dbReference type="RefSeq" id="XP_004177433.1">
    <property type="nucleotide sequence ID" value="XM_004177385.1"/>
</dbReference>
<sequence>MSFAKFVTLLIAAATSAYAISPEDQVSEMQIILSDVNDNLQDYVGLVGSMDIPQALFDLYAIKATATDDSYTKLMAQLDMNQISAMLTVLPWYSSRLEAKVAQFGEAAATTTSSKVETISSKVGTISSKVETASSKVETASSKVETTITSSIIASSSKTESSTEVAKTSTTTIASETSATPSGVATSTLKEQVAVVSQIGDGQIQATVIQQTENGAIKNAVGLGAGLAAAAALLL</sequence>
<organism evidence="4 5">
    <name type="scientific">Henningerozyma blattae (strain ATCC 34711 / CBS 6284 / DSM 70876 / NBRC 10599 / NRRL Y-10934 / UCD 77-7)</name>
    <name type="common">Yeast</name>
    <name type="synonym">Tetrapisispora blattae</name>
    <dbReference type="NCBI Taxonomy" id="1071380"/>
    <lineage>
        <taxon>Eukaryota</taxon>
        <taxon>Fungi</taxon>
        <taxon>Dikarya</taxon>
        <taxon>Ascomycota</taxon>
        <taxon>Saccharomycotina</taxon>
        <taxon>Saccharomycetes</taxon>
        <taxon>Saccharomycetales</taxon>
        <taxon>Saccharomycetaceae</taxon>
        <taxon>Henningerozyma</taxon>
    </lineage>
</organism>
<dbReference type="EMBL" id="HE806316">
    <property type="protein sequence ID" value="CCH57914.1"/>
    <property type="molecule type" value="Genomic_DNA"/>
</dbReference>
<name>I2GUW2_HENB6</name>
<dbReference type="PROSITE" id="PS50256">
    <property type="entry name" value="PIR_REPEAT_2"/>
    <property type="match status" value="1"/>
</dbReference>
<dbReference type="STRING" id="1071380.I2GUW2"/>
<feature type="chain" id="PRO_5003659269" evidence="3">
    <location>
        <begin position="20"/>
        <end position="235"/>
    </location>
</feature>
<reference evidence="4 5" key="1">
    <citation type="journal article" date="2011" name="Proc. Natl. Acad. Sci. U.S.A.">
        <title>Evolutionary erosion of yeast sex chromosomes by mating-type switching accidents.</title>
        <authorList>
            <person name="Gordon J.L."/>
            <person name="Armisen D."/>
            <person name="Proux-Wera E."/>
            <person name="Oheigeartaigh S.S."/>
            <person name="Byrne K.P."/>
            <person name="Wolfe K.H."/>
        </authorList>
    </citation>
    <scope>NUCLEOTIDE SEQUENCE [LARGE SCALE GENOMIC DNA]</scope>
    <source>
        <strain evidence="5">ATCC 34711 / CBS 6284 / DSM 70876 / NBRC 10599 / NRRL Y-10934 / UCD 77-7</strain>
    </source>
</reference>
<dbReference type="Proteomes" id="UP000002866">
    <property type="component" value="Chromosome 1"/>
</dbReference>
<dbReference type="GO" id="GO:0005199">
    <property type="term" value="F:structural constituent of cell wall"/>
    <property type="evidence" value="ECO:0007669"/>
    <property type="project" value="InterPro"/>
</dbReference>
<dbReference type="KEGG" id="tbl:TBLA_0A01140"/>
<evidence type="ECO:0000256" key="1">
    <source>
        <dbReference type="ARBA" id="ARBA00004196"/>
    </source>
</evidence>
<dbReference type="GeneID" id="14492743"/>
<keyword evidence="5" id="KW-1185">Reference proteome</keyword>
<evidence type="ECO:0000313" key="4">
    <source>
        <dbReference type="EMBL" id="CCH57914.1"/>
    </source>
</evidence>
<dbReference type="AlphaFoldDB" id="I2GUW2"/>
<dbReference type="PROSITE" id="PS00724">
    <property type="entry name" value="SRP1_TIP1"/>
    <property type="match status" value="1"/>
</dbReference>
<dbReference type="InterPro" id="IPR000420">
    <property type="entry name" value="Yeast_PIR_rpt"/>
</dbReference>
<dbReference type="HOGENOM" id="CLU_071083_0_0_1"/>
<dbReference type="FunCoup" id="I2GUW2">
    <property type="interactions" value="74"/>
</dbReference>
<dbReference type="InterPro" id="IPR000992">
    <property type="entry name" value="SRP1_TIP1"/>
</dbReference>